<dbReference type="SUPFAM" id="SSF50814">
    <property type="entry name" value="Lipocalins"/>
    <property type="match status" value="1"/>
</dbReference>
<dbReference type="EMBL" id="CAHIKZ030000080">
    <property type="protein sequence ID" value="CAE1149598.1"/>
    <property type="molecule type" value="Genomic_DNA"/>
</dbReference>
<evidence type="ECO:0000256" key="1">
    <source>
        <dbReference type="SAM" id="Phobius"/>
    </source>
</evidence>
<name>A0A812AR30_ACAPH</name>
<dbReference type="CDD" id="cd00742">
    <property type="entry name" value="FABP"/>
    <property type="match status" value="1"/>
</dbReference>
<keyword evidence="1" id="KW-0812">Transmembrane</keyword>
<comment type="caution">
    <text evidence="2">The sequence shown here is derived from an EMBL/GenBank/DDBJ whole genome shotgun (WGS) entry which is preliminary data.</text>
</comment>
<keyword evidence="1" id="KW-0472">Membrane</keyword>
<dbReference type="Gene3D" id="2.40.128.20">
    <property type="match status" value="1"/>
</dbReference>
<dbReference type="OrthoDB" id="8720553at2759"/>
<evidence type="ECO:0000313" key="2">
    <source>
        <dbReference type="EMBL" id="CAE1149598.1"/>
    </source>
</evidence>
<evidence type="ECO:0000313" key="3">
    <source>
        <dbReference type="Proteomes" id="UP000597762"/>
    </source>
</evidence>
<dbReference type="Proteomes" id="UP000597762">
    <property type="component" value="Unassembled WGS sequence"/>
</dbReference>
<sequence>MIDARVKAPAENNSGFSANETHSFYYSPLHALPFSLSHFLTGLFTLSLSFSPYLLPSFTRSLSCSNFHTLPLLFSLFLYRFSFTYIYSHFFLSHSFSHTFSFTLPLSRSPFLLFFTLFLSHNLSRFLCFPFPLTLSHILSFSHTLFHALPTSFQFSHSPSITLFLTLPFSSSISHTLSHRHTFKLFLFHSLPLILTSALLFTDTFFLAPHFSSSHESIRTLRGTFDCRQEGDLWIIEAGFENKPELKKVYKFTPGVPFEDIDIFGRKFKMIANLEGDKLRDQITDWANSVVENIREVKDGVMYCTTTCNGVTTELKFHRP</sequence>
<reference evidence="2" key="1">
    <citation type="submission" date="2021-01" db="EMBL/GenBank/DDBJ databases">
        <authorList>
            <person name="Li R."/>
            <person name="Bekaert M."/>
        </authorList>
    </citation>
    <scope>NUCLEOTIDE SEQUENCE</scope>
    <source>
        <strain evidence="2">Farmed</strain>
    </source>
</reference>
<dbReference type="GO" id="GO:0008289">
    <property type="term" value="F:lipid binding"/>
    <property type="evidence" value="ECO:0007669"/>
    <property type="project" value="UniProtKB-KW"/>
</dbReference>
<keyword evidence="1" id="KW-1133">Transmembrane helix</keyword>
<accession>A0A812AR30</accession>
<feature type="transmembrane region" description="Helical" evidence="1">
    <location>
        <begin position="67"/>
        <end position="87"/>
    </location>
</feature>
<protein>
    <submittedName>
        <fullName evidence="2">FABP7</fullName>
    </submittedName>
</protein>
<feature type="transmembrane region" description="Helical" evidence="1">
    <location>
        <begin position="185"/>
        <end position="208"/>
    </location>
</feature>
<organism evidence="2 3">
    <name type="scientific">Acanthosepion pharaonis</name>
    <name type="common">Pharaoh cuttlefish</name>
    <name type="synonym">Sepia pharaonis</name>
    <dbReference type="NCBI Taxonomy" id="158019"/>
    <lineage>
        <taxon>Eukaryota</taxon>
        <taxon>Metazoa</taxon>
        <taxon>Spiralia</taxon>
        <taxon>Lophotrochozoa</taxon>
        <taxon>Mollusca</taxon>
        <taxon>Cephalopoda</taxon>
        <taxon>Coleoidea</taxon>
        <taxon>Decapodiformes</taxon>
        <taxon>Sepiida</taxon>
        <taxon>Sepiina</taxon>
        <taxon>Sepiidae</taxon>
        <taxon>Acanthosepion</taxon>
    </lineage>
</organism>
<proteinExistence type="predicted"/>
<gene>
    <name evidence="2" type="ORF">SPHA_2787</name>
</gene>
<feature type="transmembrane region" description="Helical" evidence="1">
    <location>
        <begin position="36"/>
        <end position="55"/>
    </location>
</feature>
<dbReference type="AlphaFoldDB" id="A0A812AR30"/>
<keyword evidence="3" id="KW-1185">Reference proteome</keyword>
<dbReference type="InterPro" id="IPR012674">
    <property type="entry name" value="Calycin"/>
</dbReference>